<evidence type="ECO:0000256" key="1">
    <source>
        <dbReference type="ARBA" id="ARBA00022468"/>
    </source>
</evidence>
<name>A0AAN0JD72_AMPQE</name>
<dbReference type="PROSITE" id="PS50086">
    <property type="entry name" value="TBC_RABGAP"/>
    <property type="match status" value="1"/>
</dbReference>
<evidence type="ECO:0000256" key="2">
    <source>
        <dbReference type="SAM" id="Coils"/>
    </source>
</evidence>
<keyword evidence="6" id="KW-1185">Reference proteome</keyword>
<dbReference type="InterPro" id="IPR011993">
    <property type="entry name" value="PH-like_dom_sf"/>
</dbReference>
<feature type="compositionally biased region" description="Basic and acidic residues" evidence="3">
    <location>
        <begin position="548"/>
        <end position="559"/>
    </location>
</feature>
<dbReference type="SMART" id="SM00164">
    <property type="entry name" value="TBC"/>
    <property type="match status" value="1"/>
</dbReference>
<dbReference type="InterPro" id="IPR006020">
    <property type="entry name" value="PTB/PI_dom"/>
</dbReference>
<reference evidence="5" key="2">
    <citation type="submission" date="2024-06" db="UniProtKB">
        <authorList>
            <consortium name="EnsemblMetazoa"/>
        </authorList>
    </citation>
    <scope>IDENTIFICATION</scope>
</reference>
<keyword evidence="2" id="KW-0175">Coiled coil</keyword>
<dbReference type="Gene3D" id="1.10.8.270">
    <property type="entry name" value="putative rabgap domain of human tbc1 domain family member 14 like domains"/>
    <property type="match status" value="1"/>
</dbReference>
<feature type="coiled-coil region" evidence="2">
    <location>
        <begin position="1151"/>
        <end position="1185"/>
    </location>
</feature>
<dbReference type="Pfam" id="PF00566">
    <property type="entry name" value="RabGAP-TBC"/>
    <property type="match status" value="1"/>
</dbReference>
<feature type="region of interest" description="Disordered" evidence="3">
    <location>
        <begin position="232"/>
        <end position="321"/>
    </location>
</feature>
<feature type="compositionally biased region" description="Polar residues" evidence="3">
    <location>
        <begin position="640"/>
        <end position="663"/>
    </location>
</feature>
<dbReference type="KEGG" id="aqu:100641342"/>
<dbReference type="InterPro" id="IPR035969">
    <property type="entry name" value="Rab-GAP_TBC_sf"/>
</dbReference>
<dbReference type="InterPro" id="IPR000195">
    <property type="entry name" value="Rab-GAP-TBC_dom"/>
</dbReference>
<dbReference type="Gene3D" id="1.10.472.80">
    <property type="entry name" value="Ypt/Rab-GAP domain of gyp1p, domain 3"/>
    <property type="match status" value="1"/>
</dbReference>
<sequence>MSESQSLFQVYYLGCLEVDRRFSSSVLPWITEQLKLELEDMKLVWVTLGPSSIGYVADSGEHITSHQYKSIIRWSPGLEGVSFAYITTHDKDNKTYCHAFQCLDLNEAKVIVQLFNEYCLSFDVSSEAPFMLSGDKLANLIHQNKKKTSKSRGGGAVARPVDQFNVIYCGSMKAKIRTPINAKLVDGFVSCLSKREKPTSAKKYKKWRQTRKRGSVIPTATKAAPVNSMFRTGSVSDEGSSDVHVHVQPDPGTEEQRVRSTSEVTNSSIEGECTNNDDNNGGGGGGGWDVSKKEQGTLVKDEDRHEATTEVGESVRPAPATRVEVLDSSTEVDEEFDDTDYILIDNDEDFYDVPPDVFDLQSEPGFSTMSVDDVIKCVRENLSNNIETTLYLSGSTCEMKQESDSLIFSYNTKRVLGCAQGLQFSDYVGFVTREKGSSDITFHLMSSKAAAAVIKSFKSSFDEYVSQSLPFTLCHSCPINTFNNICQQINGSELSTRSMYRLLEVYLNESEISGLDCPSDPFENDHTQLVRWVMRLSKYFKKKQAQHNHQEKREKEKKRNVGKKAMKLLHLKSMTGSYDNLRINEQSKHHQYDALHSSSATSVLQGTGSGYTSSQQSSPTSNHDVGWSREVSPDHKRKSGVTSEATPSSNKRAQLLVTGNNNRLRTDSGAPSTIDRPVSPLAGDSGHVSPSFQSPSRKGHKRSMSWRQQIFESVTPNKTDSRKSSLREVLELDLSHKPPVGAPVAAGPQRESTDEVDGPSGASATARRRWEWAIQQQLLLIRLDKANQSVLMETLTRQKLSYAELALDTNVMTSVWNKILENTNEINNEELLASIKMGIPAKLRERVWRLLIVRYKSSSSVAASSGYTRLINNDQFIDLYSQHTEYESLINADLDRTYPKYQYFSKQVKHGRMSLCNVLKAYSVADREIGYCQGLSFVTGLFLLHSSSDVDGFNMLSDFMHIYGYRDIYSSDMYQLQIKLYQFSRLVHDSLPALHVHLEDHDVTPFLYAAPWFLTLFSSQFPLNFVARLMDLILFEGVVAIFKVGLAILTHYEEEIKQLNGMESITDFIKVSIPHSVEDSVSEILHTAVQIPAQSLAIKLQTFETEYHVMHEIMATFHMKESSSSVSDTNELLRKQNKDLIEQLAVCRGAILRLESMVTSLNERVEEQEKRIEKLEVKRIEEDNENVELFYSAIDINKK</sequence>
<feature type="domain" description="Rab-GAP TBC" evidence="4">
    <location>
        <begin position="838"/>
        <end position="1037"/>
    </location>
</feature>
<dbReference type="PANTHER" id="PTHR47219:SF16">
    <property type="entry name" value="GTPASE ACTIVATING PROTEIN"/>
    <property type="match status" value="1"/>
</dbReference>
<dbReference type="FunFam" id="1.10.8.270:FF:000001">
    <property type="entry name" value="TBC1 domain family member 1"/>
    <property type="match status" value="1"/>
</dbReference>
<feature type="compositionally biased region" description="Low complexity" evidence="3">
    <location>
        <begin position="610"/>
        <end position="621"/>
    </location>
</feature>
<reference evidence="6" key="1">
    <citation type="journal article" date="2010" name="Nature">
        <title>The Amphimedon queenslandica genome and the evolution of animal complexity.</title>
        <authorList>
            <person name="Srivastava M."/>
            <person name="Simakov O."/>
            <person name="Chapman J."/>
            <person name="Fahey B."/>
            <person name="Gauthier M.E."/>
            <person name="Mitros T."/>
            <person name="Richards G.S."/>
            <person name="Conaco C."/>
            <person name="Dacre M."/>
            <person name="Hellsten U."/>
            <person name="Larroux C."/>
            <person name="Putnam N.H."/>
            <person name="Stanke M."/>
            <person name="Adamska M."/>
            <person name="Darling A."/>
            <person name="Degnan S.M."/>
            <person name="Oakley T.H."/>
            <person name="Plachetzki D.C."/>
            <person name="Zhai Y."/>
            <person name="Adamski M."/>
            <person name="Calcino A."/>
            <person name="Cummins S.F."/>
            <person name="Goodstein D.M."/>
            <person name="Harris C."/>
            <person name="Jackson D.J."/>
            <person name="Leys S.P."/>
            <person name="Shu S."/>
            <person name="Woodcroft B.J."/>
            <person name="Vervoort M."/>
            <person name="Kosik K.S."/>
            <person name="Manning G."/>
            <person name="Degnan B.M."/>
            <person name="Rokhsar D.S."/>
        </authorList>
    </citation>
    <scope>NUCLEOTIDE SEQUENCE [LARGE SCALE GENOMIC DNA]</scope>
</reference>
<dbReference type="SMART" id="SM00462">
    <property type="entry name" value="PTB"/>
    <property type="match status" value="1"/>
</dbReference>
<dbReference type="PANTHER" id="PTHR47219">
    <property type="entry name" value="RAB GTPASE-ACTIVATING PROTEIN 1-LIKE"/>
    <property type="match status" value="1"/>
</dbReference>
<dbReference type="InterPro" id="IPR050302">
    <property type="entry name" value="Rab_GAP_TBC_domain"/>
</dbReference>
<gene>
    <name evidence="5" type="primary">100641342</name>
</gene>
<evidence type="ECO:0000313" key="5">
    <source>
        <dbReference type="EnsemblMetazoa" id="XP_019854944.1"/>
    </source>
</evidence>
<feature type="region of interest" description="Disordered" evidence="3">
    <location>
        <begin position="543"/>
        <end position="567"/>
    </location>
</feature>
<dbReference type="AlphaFoldDB" id="A0AAN0JD72"/>
<feature type="compositionally biased region" description="Low complexity" evidence="3">
    <location>
        <begin position="738"/>
        <end position="748"/>
    </location>
</feature>
<dbReference type="SUPFAM" id="SSF50729">
    <property type="entry name" value="PH domain-like"/>
    <property type="match status" value="2"/>
</dbReference>
<evidence type="ECO:0000259" key="4">
    <source>
        <dbReference type="PROSITE" id="PS50086"/>
    </source>
</evidence>
<dbReference type="Proteomes" id="UP000007879">
    <property type="component" value="Unassembled WGS sequence"/>
</dbReference>
<accession>A0AAN0JD72</accession>
<organism evidence="5 6">
    <name type="scientific">Amphimedon queenslandica</name>
    <name type="common">Sponge</name>
    <dbReference type="NCBI Taxonomy" id="400682"/>
    <lineage>
        <taxon>Eukaryota</taxon>
        <taxon>Metazoa</taxon>
        <taxon>Porifera</taxon>
        <taxon>Demospongiae</taxon>
        <taxon>Heteroscleromorpha</taxon>
        <taxon>Haplosclerida</taxon>
        <taxon>Niphatidae</taxon>
        <taxon>Amphimedon</taxon>
    </lineage>
</organism>
<proteinExistence type="predicted"/>
<protein>
    <recommendedName>
        <fullName evidence="4">Rab-GAP TBC domain-containing protein</fullName>
    </recommendedName>
</protein>
<evidence type="ECO:0000313" key="6">
    <source>
        <dbReference type="Proteomes" id="UP000007879"/>
    </source>
</evidence>
<dbReference type="GO" id="GO:0005096">
    <property type="term" value="F:GTPase activator activity"/>
    <property type="evidence" value="ECO:0007669"/>
    <property type="project" value="UniProtKB-KW"/>
</dbReference>
<feature type="region of interest" description="Disordered" evidence="3">
    <location>
        <begin position="600"/>
        <end position="704"/>
    </location>
</feature>
<keyword evidence="1" id="KW-0343">GTPase activation</keyword>
<dbReference type="SUPFAM" id="SSF47923">
    <property type="entry name" value="Ypt/Rab-GAP domain of gyp1p"/>
    <property type="match status" value="2"/>
</dbReference>
<feature type="region of interest" description="Disordered" evidence="3">
    <location>
        <begin position="733"/>
        <end position="764"/>
    </location>
</feature>
<feature type="compositionally biased region" description="Basic and acidic residues" evidence="3">
    <location>
        <begin position="290"/>
        <end position="308"/>
    </location>
</feature>
<dbReference type="CDD" id="cd00934">
    <property type="entry name" value="PTB"/>
    <property type="match status" value="1"/>
</dbReference>
<dbReference type="Gene3D" id="1.10.10.2750">
    <property type="match status" value="1"/>
</dbReference>
<dbReference type="Gene3D" id="2.30.29.30">
    <property type="entry name" value="Pleckstrin-homology domain (PH domain)/Phosphotyrosine-binding domain (PTB)"/>
    <property type="match status" value="2"/>
</dbReference>
<evidence type="ECO:0000256" key="3">
    <source>
        <dbReference type="SAM" id="MobiDB-lite"/>
    </source>
</evidence>
<dbReference type="EnsemblMetazoa" id="XM_019999385.1">
    <property type="protein sequence ID" value="XP_019854944.1"/>
    <property type="gene ID" value="LOC100641342"/>
</dbReference>